<comment type="caution">
    <text evidence="1">The sequence shown here is derived from an EMBL/GenBank/DDBJ whole genome shotgun (WGS) entry which is preliminary data.</text>
</comment>
<organism evidence="1 2">
    <name type="scientific">Terrilactibacillus tamarindi</name>
    <dbReference type="NCBI Taxonomy" id="2599694"/>
    <lineage>
        <taxon>Bacteria</taxon>
        <taxon>Bacillati</taxon>
        <taxon>Bacillota</taxon>
        <taxon>Bacilli</taxon>
        <taxon>Bacillales</taxon>
        <taxon>Bacillaceae</taxon>
        <taxon>Terrilactibacillus</taxon>
    </lineage>
</organism>
<evidence type="ECO:0000313" key="2">
    <source>
        <dbReference type="Proteomes" id="UP000440978"/>
    </source>
</evidence>
<dbReference type="Proteomes" id="UP000440978">
    <property type="component" value="Unassembled WGS sequence"/>
</dbReference>
<dbReference type="EMBL" id="WNHB01000004">
    <property type="protein sequence ID" value="MTT31106.1"/>
    <property type="molecule type" value="Genomic_DNA"/>
</dbReference>
<dbReference type="AlphaFoldDB" id="A0A6N8CSX6"/>
<name>A0A6N8CSX6_9BACI</name>
<keyword evidence="2" id="KW-1185">Reference proteome</keyword>
<gene>
    <name evidence="1" type="ORF">GMB86_03645</name>
</gene>
<dbReference type="RefSeq" id="WP_155216910.1">
    <property type="nucleotide sequence ID" value="NZ_WNHB01000004.1"/>
</dbReference>
<sequence>MLVQLVLLQQVEDYSSNVTGLDRQQVNALIHGIQGVKVIGHGRGAQYVLDE</sequence>
<accession>A0A6N8CSX6</accession>
<dbReference type="OrthoDB" id="34589at2"/>
<proteinExistence type="predicted"/>
<protein>
    <submittedName>
        <fullName evidence="1">Uncharacterized protein</fullName>
    </submittedName>
</protein>
<reference evidence="1 2" key="1">
    <citation type="submission" date="2019-11" db="EMBL/GenBank/DDBJ databases">
        <title>Terrilactibacillus tamarindus sp. nov. BCM23-1 isolated from bark of Tamarindus indica.</title>
        <authorList>
            <person name="Kingkaew E."/>
            <person name="Tanasupawat S."/>
        </authorList>
    </citation>
    <scope>NUCLEOTIDE SEQUENCE [LARGE SCALE GENOMIC DNA]</scope>
    <source>
        <strain evidence="1 2">BCM23-1</strain>
    </source>
</reference>
<evidence type="ECO:0000313" key="1">
    <source>
        <dbReference type="EMBL" id="MTT31106.1"/>
    </source>
</evidence>